<keyword evidence="1" id="KW-0472">Membrane</keyword>
<reference evidence="2 3" key="1">
    <citation type="submission" date="2017-12" db="EMBL/GenBank/DDBJ databases">
        <title>Comparative genomics of Botrytis spp.</title>
        <authorList>
            <person name="Valero-Jimenez C.A."/>
            <person name="Tapia P."/>
            <person name="Veloso J."/>
            <person name="Silva-Moreno E."/>
            <person name="Staats M."/>
            <person name="Valdes J.H."/>
            <person name="Van Kan J.A.L."/>
        </authorList>
    </citation>
    <scope>NUCLEOTIDE SEQUENCE [LARGE SCALE GENOMIC DNA]</scope>
    <source>
        <strain evidence="2 3">MUCL11595</strain>
    </source>
</reference>
<accession>A0A4Z1J8P6</accession>
<evidence type="ECO:0000313" key="2">
    <source>
        <dbReference type="EMBL" id="TGO65317.1"/>
    </source>
</evidence>
<keyword evidence="1" id="KW-1133">Transmembrane helix</keyword>
<evidence type="ECO:0000256" key="1">
    <source>
        <dbReference type="SAM" id="Phobius"/>
    </source>
</evidence>
<comment type="caution">
    <text evidence="2">The sequence shown here is derived from an EMBL/GenBank/DDBJ whole genome shotgun (WGS) entry which is preliminary data.</text>
</comment>
<evidence type="ECO:0000313" key="3">
    <source>
        <dbReference type="Proteomes" id="UP000297527"/>
    </source>
</evidence>
<keyword evidence="1" id="KW-0812">Transmembrane</keyword>
<proteinExistence type="predicted"/>
<name>A0A4Z1J8P6_9HELO</name>
<dbReference type="AlphaFoldDB" id="A0A4Z1J8P6"/>
<gene>
    <name evidence="2" type="ORF">BCON_0003g01130</name>
</gene>
<dbReference type="OrthoDB" id="10305558at2759"/>
<organism evidence="2 3">
    <name type="scientific">Botryotinia convoluta</name>
    <dbReference type="NCBI Taxonomy" id="54673"/>
    <lineage>
        <taxon>Eukaryota</taxon>
        <taxon>Fungi</taxon>
        <taxon>Dikarya</taxon>
        <taxon>Ascomycota</taxon>
        <taxon>Pezizomycotina</taxon>
        <taxon>Leotiomycetes</taxon>
        <taxon>Helotiales</taxon>
        <taxon>Sclerotiniaceae</taxon>
        <taxon>Botryotinia</taxon>
    </lineage>
</organism>
<dbReference type="EMBL" id="PQXN01000003">
    <property type="protein sequence ID" value="TGO65317.1"/>
    <property type="molecule type" value="Genomic_DNA"/>
</dbReference>
<sequence length="224" mass="26217">MTVIKKEGFETPYRSRTFLELLGFILHQHFFWFLSWSRAMYTIPSWNADHAQTVAWLERFLIMESRTTREDARSKARQFSGAGRLLYAKTLDSWTRFLGDEDMAIDIYYALQSIILDPKKREKAHVPELITIRITEDRVILLRSQVERLLSMIPKELSLFQKFHLMLLLSLIVSIPLTIDVLLNRYCYTGEGTFSNLWIFTIPTTLTIILACAWKTLGYPLTTL</sequence>
<feature type="transmembrane region" description="Helical" evidence="1">
    <location>
        <begin position="163"/>
        <end position="183"/>
    </location>
</feature>
<dbReference type="Proteomes" id="UP000297527">
    <property type="component" value="Unassembled WGS sequence"/>
</dbReference>
<keyword evidence="3" id="KW-1185">Reference proteome</keyword>
<feature type="transmembrane region" description="Helical" evidence="1">
    <location>
        <begin position="195"/>
        <end position="214"/>
    </location>
</feature>
<protein>
    <submittedName>
        <fullName evidence="2">Uncharacterized protein</fullName>
    </submittedName>
</protein>